<gene>
    <name evidence="8" type="ORF">M569_07113</name>
</gene>
<keyword evidence="6" id="KW-0472">Membrane</keyword>
<keyword evidence="5" id="KW-0333">Golgi apparatus</keyword>
<proteinExistence type="inferred from homology"/>
<evidence type="ECO:0000256" key="2">
    <source>
        <dbReference type="ARBA" id="ARBA00010271"/>
    </source>
</evidence>
<dbReference type="PANTHER" id="PTHR11062:SF60">
    <property type="entry name" value="EXOSTOSIN FAMILY PROTEIN"/>
    <property type="match status" value="1"/>
</dbReference>
<comment type="similarity">
    <text evidence="2">Belongs to the glycosyltransferase 47 family.</text>
</comment>
<dbReference type="AlphaFoldDB" id="S8CLP2"/>
<evidence type="ECO:0000256" key="4">
    <source>
        <dbReference type="ARBA" id="ARBA00022968"/>
    </source>
</evidence>
<feature type="non-terminal residue" evidence="8">
    <location>
        <position position="212"/>
    </location>
</feature>
<accession>S8CLP2</accession>
<feature type="non-terminal residue" evidence="8">
    <location>
        <position position="1"/>
    </location>
</feature>
<dbReference type="InterPro" id="IPR004263">
    <property type="entry name" value="Exostosin"/>
</dbReference>
<keyword evidence="3" id="KW-0328">Glycosyltransferase</keyword>
<keyword evidence="4" id="KW-0735">Signal-anchor</keyword>
<evidence type="ECO:0000256" key="6">
    <source>
        <dbReference type="SAM" id="Phobius"/>
    </source>
</evidence>
<keyword evidence="3" id="KW-0808">Transferase</keyword>
<keyword evidence="9" id="KW-1185">Reference proteome</keyword>
<dbReference type="GO" id="GO:0000139">
    <property type="term" value="C:Golgi membrane"/>
    <property type="evidence" value="ECO:0007669"/>
    <property type="project" value="UniProtKB-SubCell"/>
</dbReference>
<feature type="domain" description="Exostosin GT47" evidence="7">
    <location>
        <begin position="56"/>
        <end position="211"/>
    </location>
</feature>
<evidence type="ECO:0000256" key="3">
    <source>
        <dbReference type="ARBA" id="ARBA00022676"/>
    </source>
</evidence>
<dbReference type="Pfam" id="PF03016">
    <property type="entry name" value="Exostosin_GT47"/>
    <property type="match status" value="1"/>
</dbReference>
<comment type="caution">
    <text evidence="8">The sequence shown here is derived from an EMBL/GenBank/DDBJ whole genome shotgun (WGS) entry which is preliminary data.</text>
</comment>
<protein>
    <submittedName>
        <fullName evidence="8">Exostosin family protein</fullName>
    </submittedName>
</protein>
<keyword evidence="6" id="KW-0812">Transmembrane</keyword>
<evidence type="ECO:0000259" key="7">
    <source>
        <dbReference type="Pfam" id="PF03016"/>
    </source>
</evidence>
<dbReference type="InterPro" id="IPR040911">
    <property type="entry name" value="Exostosin_GT47"/>
</dbReference>
<dbReference type="PANTHER" id="PTHR11062">
    <property type="entry name" value="EXOSTOSIN HEPARAN SULFATE GLYCOSYLTRANSFERASE -RELATED"/>
    <property type="match status" value="1"/>
</dbReference>
<dbReference type="GO" id="GO:0016757">
    <property type="term" value="F:glycosyltransferase activity"/>
    <property type="evidence" value="ECO:0007669"/>
    <property type="project" value="UniProtKB-KW"/>
</dbReference>
<evidence type="ECO:0000313" key="9">
    <source>
        <dbReference type="Proteomes" id="UP000015453"/>
    </source>
</evidence>
<dbReference type="EMBL" id="AUSU01002991">
    <property type="protein sequence ID" value="EPS67660.1"/>
    <property type="molecule type" value="Genomic_DNA"/>
</dbReference>
<dbReference type="OrthoDB" id="1924787at2759"/>
<evidence type="ECO:0000313" key="8">
    <source>
        <dbReference type="EMBL" id="EPS67660.1"/>
    </source>
</evidence>
<reference evidence="8 9" key="1">
    <citation type="journal article" date="2013" name="BMC Genomics">
        <title>The miniature genome of a carnivorous plant Genlisea aurea contains a low number of genes and short non-coding sequences.</title>
        <authorList>
            <person name="Leushkin E.V."/>
            <person name="Sutormin R.A."/>
            <person name="Nabieva E.R."/>
            <person name="Penin A.A."/>
            <person name="Kondrashov A.S."/>
            <person name="Logacheva M.D."/>
        </authorList>
    </citation>
    <scope>NUCLEOTIDE SEQUENCE [LARGE SCALE GENOMIC DNA]</scope>
</reference>
<name>S8CLP2_9LAMI</name>
<feature type="transmembrane region" description="Helical" evidence="6">
    <location>
        <begin position="18"/>
        <end position="36"/>
    </location>
</feature>
<evidence type="ECO:0000256" key="1">
    <source>
        <dbReference type="ARBA" id="ARBA00004323"/>
    </source>
</evidence>
<comment type="subcellular location">
    <subcellularLocation>
        <location evidence="1">Golgi apparatus membrane</location>
        <topology evidence="1">Single-pass type II membrane protein</topology>
    </subcellularLocation>
</comment>
<dbReference type="Proteomes" id="UP000015453">
    <property type="component" value="Unassembled WGS sequence"/>
</dbReference>
<sequence>LSSRSFALLLMSTKTSSLFLGVALLCVVVLIFLYTYSIGSSPLPNLENGGVATLRNSINVYIFPLPESFNYGLLKSYWSLKSDSRIGSEVDNEARKRLSPRDFERPLPYPENPVIKQYSAEYWLMGDLLAHEELRVESFAKRVFDSREADVIFVPFFATLSAELQLVTNKAVFRKKAAENEDYMRQKKMIDLVKNSEAWQRSGGRDHVYVLT</sequence>
<evidence type="ECO:0000256" key="5">
    <source>
        <dbReference type="ARBA" id="ARBA00023034"/>
    </source>
</evidence>
<keyword evidence="6" id="KW-1133">Transmembrane helix</keyword>
<organism evidence="8 9">
    <name type="scientific">Genlisea aurea</name>
    <dbReference type="NCBI Taxonomy" id="192259"/>
    <lineage>
        <taxon>Eukaryota</taxon>
        <taxon>Viridiplantae</taxon>
        <taxon>Streptophyta</taxon>
        <taxon>Embryophyta</taxon>
        <taxon>Tracheophyta</taxon>
        <taxon>Spermatophyta</taxon>
        <taxon>Magnoliopsida</taxon>
        <taxon>eudicotyledons</taxon>
        <taxon>Gunneridae</taxon>
        <taxon>Pentapetalae</taxon>
        <taxon>asterids</taxon>
        <taxon>lamiids</taxon>
        <taxon>Lamiales</taxon>
        <taxon>Lentibulariaceae</taxon>
        <taxon>Genlisea</taxon>
    </lineage>
</organism>